<reference evidence="1 2" key="1">
    <citation type="journal article" date="2023" name="Nucleic Acids Res.">
        <title>The hologenome of Daphnia magna reveals possible DNA methylation and microbiome-mediated evolution of the host genome.</title>
        <authorList>
            <person name="Chaturvedi A."/>
            <person name="Li X."/>
            <person name="Dhandapani V."/>
            <person name="Marshall H."/>
            <person name="Kissane S."/>
            <person name="Cuenca-Cambronero M."/>
            <person name="Asole G."/>
            <person name="Calvet F."/>
            <person name="Ruiz-Romero M."/>
            <person name="Marangio P."/>
            <person name="Guigo R."/>
            <person name="Rago D."/>
            <person name="Mirbahai L."/>
            <person name="Eastwood N."/>
            <person name="Colbourne J.K."/>
            <person name="Zhou J."/>
            <person name="Mallon E."/>
            <person name="Orsini L."/>
        </authorList>
    </citation>
    <scope>NUCLEOTIDE SEQUENCE [LARGE SCALE GENOMIC DNA]</scope>
    <source>
        <strain evidence="1">LRV0_1</strain>
    </source>
</reference>
<accession>A0ABR0AH27</accession>
<evidence type="ECO:0000313" key="1">
    <source>
        <dbReference type="EMBL" id="KAK4024368.1"/>
    </source>
</evidence>
<dbReference type="EMBL" id="JAOYFB010000037">
    <property type="protein sequence ID" value="KAK4024368.1"/>
    <property type="molecule type" value="Genomic_DNA"/>
</dbReference>
<organism evidence="1 2">
    <name type="scientific">Daphnia magna</name>
    <dbReference type="NCBI Taxonomy" id="35525"/>
    <lineage>
        <taxon>Eukaryota</taxon>
        <taxon>Metazoa</taxon>
        <taxon>Ecdysozoa</taxon>
        <taxon>Arthropoda</taxon>
        <taxon>Crustacea</taxon>
        <taxon>Branchiopoda</taxon>
        <taxon>Diplostraca</taxon>
        <taxon>Cladocera</taxon>
        <taxon>Anomopoda</taxon>
        <taxon>Daphniidae</taxon>
        <taxon>Daphnia</taxon>
    </lineage>
</organism>
<proteinExistence type="predicted"/>
<gene>
    <name evidence="1" type="ORF">OUZ56_009790</name>
</gene>
<sequence>MDLEKILLVYKLNVLNRNRNELDFLPSGTSFLDITLGTDDIVHPTLLRPATEGSPKLPHITKLDVPHLRSLVSMGLSHMPLPTLACSKPEVDSSISGLFSPLFSGARKAKKKDDPTPKKLMPWWNKELCTLRYKTRQAFKLYSVLKTHESRDRYSRCKANYQRELRRAKSRSWQQFCAFKPSGSDLFSTLKLLAVKSNCIALPPSIRFNGESITNPSAVLEKCAINFFPSEPPSLPVHTLVTEFITEKLLVPSVSPIPPVTLWELSFVVKSLNPKAATGQDGVSMAIIKECFPALKLHLLCILNACFSLQYFPNC</sequence>
<dbReference type="Proteomes" id="UP001234178">
    <property type="component" value="Unassembled WGS sequence"/>
</dbReference>
<evidence type="ECO:0000313" key="2">
    <source>
        <dbReference type="Proteomes" id="UP001234178"/>
    </source>
</evidence>
<keyword evidence="2" id="KW-1185">Reference proteome</keyword>
<comment type="caution">
    <text evidence="1">The sequence shown here is derived from an EMBL/GenBank/DDBJ whole genome shotgun (WGS) entry which is preliminary data.</text>
</comment>
<protein>
    <recommendedName>
        <fullName evidence="3">Reverse transcriptase domain-containing protein</fullName>
    </recommendedName>
</protein>
<evidence type="ECO:0008006" key="3">
    <source>
        <dbReference type="Google" id="ProtNLM"/>
    </source>
</evidence>
<name>A0ABR0AH27_9CRUS</name>